<evidence type="ECO:0000313" key="1">
    <source>
        <dbReference type="EMBL" id="CDW46585.1"/>
    </source>
</evidence>
<protein>
    <submittedName>
        <fullName evidence="1">Uncharacterized protein</fullName>
    </submittedName>
</protein>
<accession>A0A0K2V8D3</accession>
<proteinExistence type="predicted"/>
<organism evidence="1">
    <name type="scientific">Lepeophtheirus salmonis</name>
    <name type="common">Salmon louse</name>
    <name type="synonym">Caligus salmonis</name>
    <dbReference type="NCBI Taxonomy" id="72036"/>
    <lineage>
        <taxon>Eukaryota</taxon>
        <taxon>Metazoa</taxon>
        <taxon>Ecdysozoa</taxon>
        <taxon>Arthropoda</taxon>
        <taxon>Crustacea</taxon>
        <taxon>Multicrustacea</taxon>
        <taxon>Hexanauplia</taxon>
        <taxon>Copepoda</taxon>
        <taxon>Siphonostomatoida</taxon>
        <taxon>Caligidae</taxon>
        <taxon>Lepeophtheirus</taxon>
    </lineage>
</organism>
<reference evidence="1" key="1">
    <citation type="submission" date="2014-05" db="EMBL/GenBank/DDBJ databases">
        <authorList>
            <person name="Chronopoulou M."/>
        </authorList>
    </citation>
    <scope>NUCLEOTIDE SEQUENCE</scope>
    <source>
        <tissue evidence="1">Whole organism</tissue>
    </source>
</reference>
<name>A0A0K2V8D3_LEPSM</name>
<dbReference type="AlphaFoldDB" id="A0A0K2V8D3"/>
<dbReference type="EMBL" id="HACA01029224">
    <property type="protein sequence ID" value="CDW46585.1"/>
    <property type="molecule type" value="Transcribed_RNA"/>
</dbReference>
<sequence length="77" mass="8913">AYDDVLYIVCICNLNINQVNKVRSLDRNVRPKDQSKLPSLTSHDDLLSHIVQRKYPFLAHLLLFYSKLLDILPQSSC</sequence>
<feature type="non-terminal residue" evidence="1">
    <location>
        <position position="1"/>
    </location>
</feature>